<dbReference type="InterPro" id="IPR036955">
    <property type="entry name" value="AP2/ERF_dom_sf"/>
</dbReference>
<feature type="compositionally biased region" description="Polar residues" evidence="9">
    <location>
        <begin position="151"/>
        <end position="161"/>
    </location>
</feature>
<dbReference type="SUPFAM" id="SSF54171">
    <property type="entry name" value="DNA-binding domain"/>
    <property type="match status" value="1"/>
</dbReference>
<evidence type="ECO:0000256" key="5">
    <source>
        <dbReference type="ARBA" id="ARBA00023159"/>
    </source>
</evidence>
<evidence type="ECO:0000256" key="7">
    <source>
        <dbReference type="ARBA" id="ARBA00023242"/>
    </source>
</evidence>
<dbReference type="InterPro" id="IPR051758">
    <property type="entry name" value="ERF/AP2-like"/>
</dbReference>
<keyword evidence="6" id="KW-0804">Transcription</keyword>
<evidence type="ECO:0000256" key="6">
    <source>
        <dbReference type="ARBA" id="ARBA00023163"/>
    </source>
</evidence>
<dbReference type="Gene3D" id="3.30.730.10">
    <property type="entry name" value="AP2/ERF domain"/>
    <property type="match status" value="1"/>
</dbReference>
<dbReference type="GO" id="GO:0009873">
    <property type="term" value="P:ethylene-activated signaling pathway"/>
    <property type="evidence" value="ECO:0007669"/>
    <property type="project" value="UniProtKB-KW"/>
</dbReference>
<dbReference type="GO" id="GO:0003700">
    <property type="term" value="F:DNA-binding transcription factor activity"/>
    <property type="evidence" value="ECO:0007669"/>
    <property type="project" value="InterPro"/>
</dbReference>
<dbReference type="SMART" id="SM00380">
    <property type="entry name" value="AP2"/>
    <property type="match status" value="1"/>
</dbReference>
<dbReference type="AlphaFoldDB" id="A0AAN7I5N3"/>
<evidence type="ECO:0000259" key="10">
    <source>
        <dbReference type="PROSITE" id="PS51032"/>
    </source>
</evidence>
<keyword evidence="2" id="KW-0936">Ethylene signaling pathway</keyword>
<feature type="region of interest" description="Disordered" evidence="9">
    <location>
        <begin position="31"/>
        <end position="55"/>
    </location>
</feature>
<protein>
    <recommendedName>
        <fullName evidence="10">AP2/ERF domain-containing protein</fullName>
    </recommendedName>
</protein>
<evidence type="ECO:0000313" key="11">
    <source>
        <dbReference type="EMBL" id="KAK4559676.1"/>
    </source>
</evidence>
<feature type="compositionally biased region" description="Low complexity" evidence="9">
    <location>
        <begin position="33"/>
        <end position="55"/>
    </location>
</feature>
<evidence type="ECO:0000256" key="3">
    <source>
        <dbReference type="ARBA" id="ARBA00023015"/>
    </source>
</evidence>
<dbReference type="EMBL" id="JAXUIC010000012">
    <property type="protein sequence ID" value="KAK4559676.1"/>
    <property type="molecule type" value="Genomic_DNA"/>
</dbReference>
<gene>
    <name evidence="11" type="ORF">RGQ29_008754</name>
</gene>
<evidence type="ECO:0000256" key="9">
    <source>
        <dbReference type="SAM" id="MobiDB-lite"/>
    </source>
</evidence>
<dbReference type="InterPro" id="IPR016177">
    <property type="entry name" value="DNA-bd_dom_sf"/>
</dbReference>
<name>A0AAN7I5N3_QUERU</name>
<dbReference type="FunFam" id="3.30.730.10:FF:000001">
    <property type="entry name" value="Ethylene-responsive transcription factor 2"/>
    <property type="match status" value="1"/>
</dbReference>
<organism evidence="11 12">
    <name type="scientific">Quercus rubra</name>
    <name type="common">Northern red oak</name>
    <name type="synonym">Quercus borealis</name>
    <dbReference type="NCBI Taxonomy" id="3512"/>
    <lineage>
        <taxon>Eukaryota</taxon>
        <taxon>Viridiplantae</taxon>
        <taxon>Streptophyta</taxon>
        <taxon>Embryophyta</taxon>
        <taxon>Tracheophyta</taxon>
        <taxon>Spermatophyta</taxon>
        <taxon>Magnoliopsida</taxon>
        <taxon>eudicotyledons</taxon>
        <taxon>Gunneridae</taxon>
        <taxon>Pentapetalae</taxon>
        <taxon>rosids</taxon>
        <taxon>fabids</taxon>
        <taxon>Fagales</taxon>
        <taxon>Fagaceae</taxon>
        <taxon>Quercus</taxon>
    </lineage>
</organism>
<keyword evidence="7" id="KW-0539">Nucleus</keyword>
<dbReference type="InterPro" id="IPR001471">
    <property type="entry name" value="AP2/ERF_dom"/>
</dbReference>
<evidence type="ECO:0000256" key="4">
    <source>
        <dbReference type="ARBA" id="ARBA00023125"/>
    </source>
</evidence>
<proteinExistence type="inferred from homology"/>
<sequence length="376" mass="41485">MAATMDFYSSRALQSSLPYGGELMEALEPFMKSTSSTPSTSSPSETHSPFLSSSSSAPSLSSPSYNYNNCLSFSPSVPTQNQPSSPYPDGCSTSMTHMFSDGFSTQNLIGFEQPGLIGLNHLTPSQIHQIQTQIHLQNQHLYPQNQQPQQHGSRSSNTLSFLSPKPIPMKQAGSPPKPTKLYRGVRQRHWGKWVAEIRLPKNRTRLWLGTFDTAEEAALAYDKAAYKLRGDFARLNFPNLRHHGSCVGGDFGEYQPLHSSVDAKLQAICESLANAPPKTEKQSKKSKKAEAEAELKKKKKQEEEEVVVESKVSENCCKVEITSTSPVMTESDGSVGSSPISDLTFLDSNEPEWEIGSDNFLLQKYPSEIDWASILS</sequence>
<dbReference type="Pfam" id="PF00847">
    <property type="entry name" value="AP2"/>
    <property type="match status" value="1"/>
</dbReference>
<keyword evidence="5" id="KW-0010">Activator</keyword>
<dbReference type="PRINTS" id="PR00367">
    <property type="entry name" value="ETHRSPELEMNT"/>
</dbReference>
<reference evidence="11 12" key="1">
    <citation type="journal article" date="2023" name="G3 (Bethesda)">
        <title>A haplotype-resolved chromosome-scale genome for Quercus rubra L. provides insights into the genetics of adaptive traits for red oak species.</title>
        <authorList>
            <person name="Kapoor B."/>
            <person name="Jenkins J."/>
            <person name="Schmutz J."/>
            <person name="Zhebentyayeva T."/>
            <person name="Kuelheim C."/>
            <person name="Coggeshall M."/>
            <person name="Heim C."/>
            <person name="Lasky J.R."/>
            <person name="Leites L."/>
            <person name="Islam-Faridi N."/>
            <person name="Romero-Severson J."/>
            <person name="DeLeo V.L."/>
            <person name="Lucas S.M."/>
            <person name="Lazic D."/>
            <person name="Gailing O."/>
            <person name="Carlson J."/>
            <person name="Staton M."/>
        </authorList>
    </citation>
    <scope>NUCLEOTIDE SEQUENCE [LARGE SCALE GENOMIC DNA]</scope>
    <source>
        <strain evidence="11">Pseudo-F2</strain>
    </source>
</reference>
<dbReference type="PANTHER" id="PTHR31657:SF73">
    <property type="entry name" value="OS02G0752800 PROTEIN"/>
    <property type="match status" value="1"/>
</dbReference>
<comment type="caution">
    <text evidence="11">The sequence shown here is derived from an EMBL/GenBank/DDBJ whole genome shotgun (WGS) entry which is preliminary data.</text>
</comment>
<accession>A0AAN7I5N3</accession>
<dbReference type="GO" id="GO:0000976">
    <property type="term" value="F:transcription cis-regulatory region binding"/>
    <property type="evidence" value="ECO:0007669"/>
    <property type="project" value="UniProtKB-ARBA"/>
</dbReference>
<keyword evidence="4" id="KW-0238">DNA-binding</keyword>
<comment type="subcellular location">
    <subcellularLocation>
        <location evidence="1">Nucleus</location>
    </subcellularLocation>
</comment>
<keyword evidence="12" id="KW-1185">Reference proteome</keyword>
<evidence type="ECO:0000256" key="1">
    <source>
        <dbReference type="ARBA" id="ARBA00004123"/>
    </source>
</evidence>
<feature type="region of interest" description="Disordered" evidence="9">
    <location>
        <begin position="143"/>
        <end position="181"/>
    </location>
</feature>
<dbReference type="PROSITE" id="PS51032">
    <property type="entry name" value="AP2_ERF"/>
    <property type="match status" value="1"/>
</dbReference>
<dbReference type="PANTHER" id="PTHR31657">
    <property type="entry name" value="ETHYLENE-RESPONSIVE TRANSCRIPTION FACTOR ERF061"/>
    <property type="match status" value="1"/>
</dbReference>
<dbReference type="Proteomes" id="UP001324115">
    <property type="component" value="Unassembled WGS sequence"/>
</dbReference>
<keyword evidence="3" id="KW-0805">Transcription regulation</keyword>
<dbReference type="CDD" id="cd00018">
    <property type="entry name" value="AP2"/>
    <property type="match status" value="1"/>
</dbReference>
<evidence type="ECO:0000256" key="8">
    <source>
        <dbReference type="ARBA" id="ARBA00024343"/>
    </source>
</evidence>
<dbReference type="GO" id="GO:0005634">
    <property type="term" value="C:nucleus"/>
    <property type="evidence" value="ECO:0007669"/>
    <property type="project" value="UniProtKB-SubCell"/>
</dbReference>
<feature type="domain" description="AP2/ERF" evidence="10">
    <location>
        <begin position="181"/>
        <end position="238"/>
    </location>
</feature>
<comment type="similarity">
    <text evidence="8">Belongs to the AP2/ERF transcription factor family. ERF subfamily.</text>
</comment>
<evidence type="ECO:0000313" key="12">
    <source>
        <dbReference type="Proteomes" id="UP001324115"/>
    </source>
</evidence>
<evidence type="ECO:0000256" key="2">
    <source>
        <dbReference type="ARBA" id="ARBA00022745"/>
    </source>
</evidence>